<evidence type="ECO:0000256" key="1">
    <source>
        <dbReference type="SAM" id="MobiDB-lite"/>
    </source>
</evidence>
<sequence>MNGDMFTLNEEDQPMPKRATRKSVIWKIKYRAETYKGRAGVQTEDESSNSRPIQKPSKKIDCKCYVTVTYYFVTPNQVTIKLHSEHSHLIGSLDDISFLPLSDNTKEATLQKLRETFHYRKCLPSRLFLY</sequence>
<accession>A0A1X0RTM3</accession>
<dbReference type="Proteomes" id="UP000242381">
    <property type="component" value="Unassembled WGS sequence"/>
</dbReference>
<name>A0A1X0RTM3_RHIZD</name>
<evidence type="ECO:0000313" key="3">
    <source>
        <dbReference type="Proteomes" id="UP000242381"/>
    </source>
</evidence>
<evidence type="ECO:0000313" key="2">
    <source>
        <dbReference type="EMBL" id="ORE15387.1"/>
    </source>
</evidence>
<reference evidence="2 3" key="1">
    <citation type="journal article" date="2016" name="Proc. Natl. Acad. Sci. U.S.A.">
        <title>Lipid metabolic changes in an early divergent fungus govern the establishment of a mutualistic symbiosis with endobacteria.</title>
        <authorList>
            <person name="Lastovetsky O.A."/>
            <person name="Gaspar M.L."/>
            <person name="Mondo S.J."/>
            <person name="LaButti K.M."/>
            <person name="Sandor L."/>
            <person name="Grigoriev I.V."/>
            <person name="Henry S.A."/>
            <person name="Pawlowska T.E."/>
        </authorList>
    </citation>
    <scope>NUCLEOTIDE SEQUENCE [LARGE SCALE GENOMIC DNA]</scope>
    <source>
        <strain evidence="2 3">ATCC 11559</strain>
    </source>
</reference>
<dbReference type="VEuPathDB" id="FungiDB:BCV72DRAFT_233091"/>
<dbReference type="AlphaFoldDB" id="A0A1X0RTM3"/>
<evidence type="ECO:0008006" key="4">
    <source>
        <dbReference type="Google" id="ProtNLM"/>
    </source>
</evidence>
<feature type="region of interest" description="Disordered" evidence="1">
    <location>
        <begin position="37"/>
        <end position="56"/>
    </location>
</feature>
<gene>
    <name evidence="2" type="ORF">BCV71DRAFT_33980</name>
</gene>
<proteinExistence type="predicted"/>
<protein>
    <recommendedName>
        <fullName evidence="4">FAR1 domain-containing protein</fullName>
    </recommendedName>
</protein>
<dbReference type="EMBL" id="KV921426">
    <property type="protein sequence ID" value="ORE15387.1"/>
    <property type="molecule type" value="Genomic_DNA"/>
</dbReference>
<organism evidence="2 3">
    <name type="scientific">Rhizopus microsporus</name>
    <dbReference type="NCBI Taxonomy" id="58291"/>
    <lineage>
        <taxon>Eukaryota</taxon>
        <taxon>Fungi</taxon>
        <taxon>Fungi incertae sedis</taxon>
        <taxon>Mucoromycota</taxon>
        <taxon>Mucoromycotina</taxon>
        <taxon>Mucoromycetes</taxon>
        <taxon>Mucorales</taxon>
        <taxon>Mucorineae</taxon>
        <taxon>Rhizopodaceae</taxon>
        <taxon>Rhizopus</taxon>
    </lineage>
</organism>